<name>A0AA41QEU8_9MICO</name>
<feature type="region of interest" description="Disordered" evidence="1">
    <location>
        <begin position="181"/>
        <end position="200"/>
    </location>
</feature>
<evidence type="ECO:0000256" key="1">
    <source>
        <dbReference type="SAM" id="MobiDB-lite"/>
    </source>
</evidence>
<protein>
    <submittedName>
        <fullName evidence="3">Uncharacterized protein</fullName>
    </submittedName>
</protein>
<reference evidence="3" key="1">
    <citation type="submission" date="2022-01" db="EMBL/GenBank/DDBJ databases">
        <title>Antribacter sp. nov., isolated from Guizhou of China.</title>
        <authorList>
            <person name="Chengliang C."/>
            <person name="Ya Z."/>
        </authorList>
    </citation>
    <scope>NUCLEOTIDE SEQUENCE</scope>
    <source>
        <strain evidence="3">KLBMP 9083</strain>
    </source>
</reference>
<proteinExistence type="predicted"/>
<dbReference type="Proteomes" id="UP001165405">
    <property type="component" value="Unassembled WGS sequence"/>
</dbReference>
<keyword evidence="2" id="KW-0472">Membrane</keyword>
<gene>
    <name evidence="3" type="ORF">L1785_12750</name>
</gene>
<keyword evidence="2" id="KW-0812">Transmembrane</keyword>
<keyword evidence="4" id="KW-1185">Reference proteome</keyword>
<accession>A0AA41QEU8</accession>
<comment type="caution">
    <text evidence="3">The sequence shown here is derived from an EMBL/GenBank/DDBJ whole genome shotgun (WGS) entry which is preliminary data.</text>
</comment>
<organism evidence="3 4">
    <name type="scientific">Antribacter soli</name>
    <dbReference type="NCBI Taxonomy" id="2910976"/>
    <lineage>
        <taxon>Bacteria</taxon>
        <taxon>Bacillati</taxon>
        <taxon>Actinomycetota</taxon>
        <taxon>Actinomycetes</taxon>
        <taxon>Micrococcales</taxon>
        <taxon>Promicromonosporaceae</taxon>
        <taxon>Antribacter</taxon>
    </lineage>
</organism>
<dbReference type="RefSeq" id="WP_236089653.1">
    <property type="nucleotide sequence ID" value="NZ_JAKGSG010000035.1"/>
</dbReference>
<feature type="compositionally biased region" description="Basic and acidic residues" evidence="1">
    <location>
        <begin position="37"/>
        <end position="46"/>
    </location>
</feature>
<evidence type="ECO:0000313" key="3">
    <source>
        <dbReference type="EMBL" id="MCF4121852.1"/>
    </source>
</evidence>
<keyword evidence="2" id="KW-1133">Transmembrane helix</keyword>
<evidence type="ECO:0000313" key="4">
    <source>
        <dbReference type="Proteomes" id="UP001165405"/>
    </source>
</evidence>
<dbReference type="EMBL" id="JAKGSG010000035">
    <property type="protein sequence ID" value="MCF4121852.1"/>
    <property type="molecule type" value="Genomic_DNA"/>
</dbReference>
<sequence length="231" mass="23501">MTGHAGPRDGAVGDGWAESLLQVTSVRVPTGSHGGRRPRDVSRDDNALLTAPPRRSWRFGLTAVVAGAALVVMSGAWALAPVTIESVPLTCLVTSAGDGPARYAADVTWVDHGRELLGVPLPDLRSYADVAWATAAHGGLLGGAGRPASGTVHVQFVDGQGSPYPSATRTVSDGVVVASRGDLGDATDAPEGGLRVPPPRPLRADEAGAWHLETTLSVDGAIVAGCVATVP</sequence>
<feature type="region of interest" description="Disordered" evidence="1">
    <location>
        <begin position="27"/>
        <end position="47"/>
    </location>
</feature>
<feature type="transmembrane region" description="Helical" evidence="2">
    <location>
        <begin position="59"/>
        <end position="80"/>
    </location>
</feature>
<evidence type="ECO:0000256" key="2">
    <source>
        <dbReference type="SAM" id="Phobius"/>
    </source>
</evidence>
<dbReference type="AlphaFoldDB" id="A0AA41QEU8"/>